<dbReference type="AlphaFoldDB" id="A0A5C3EYH8"/>
<dbReference type="GO" id="GO:0032185">
    <property type="term" value="P:septin cytoskeleton organization"/>
    <property type="evidence" value="ECO:0007669"/>
    <property type="project" value="TreeGrafter"/>
</dbReference>
<protein>
    <submittedName>
        <fullName evidence="5">Related to SYP1/YCR030C</fullName>
    </submittedName>
</protein>
<evidence type="ECO:0000313" key="5">
    <source>
        <dbReference type="EMBL" id="SPO36706.1"/>
    </source>
</evidence>
<dbReference type="InterPro" id="IPR018808">
    <property type="entry name" value="Muniscin_C"/>
</dbReference>
<feature type="compositionally biased region" description="Acidic residues" evidence="3">
    <location>
        <begin position="482"/>
        <end position="491"/>
    </location>
</feature>
<dbReference type="PANTHER" id="PTHR23065:SF54">
    <property type="entry name" value="SUPPRESSOR OF YEAST PROFILIN DELETION"/>
    <property type="match status" value="1"/>
</dbReference>
<accession>A0A5C3EYH8</accession>
<dbReference type="PROSITE" id="PS51072">
    <property type="entry name" value="MHD"/>
    <property type="match status" value="1"/>
</dbReference>
<dbReference type="Pfam" id="PF00611">
    <property type="entry name" value="FCH"/>
    <property type="match status" value="1"/>
</dbReference>
<evidence type="ECO:0000256" key="1">
    <source>
        <dbReference type="ARBA" id="ARBA00022583"/>
    </source>
</evidence>
<evidence type="ECO:0000313" key="6">
    <source>
        <dbReference type="Proteomes" id="UP000323386"/>
    </source>
</evidence>
<dbReference type="GO" id="GO:0006897">
    <property type="term" value="P:endocytosis"/>
    <property type="evidence" value="ECO:0007669"/>
    <property type="project" value="UniProtKB-KW"/>
</dbReference>
<keyword evidence="6" id="KW-1185">Reference proteome</keyword>
<proteinExistence type="predicted"/>
<feature type="domain" description="MHD" evidence="4">
    <location>
        <begin position="625"/>
        <end position="915"/>
    </location>
</feature>
<dbReference type="PANTHER" id="PTHR23065">
    <property type="entry name" value="PROLINE-SERINE-THREONINE PHOSPHATASE INTERACTING PROTEIN 1"/>
    <property type="match status" value="1"/>
</dbReference>
<feature type="region of interest" description="Disordered" evidence="3">
    <location>
        <begin position="251"/>
        <end position="449"/>
    </location>
</feature>
<dbReference type="SUPFAM" id="SSF103657">
    <property type="entry name" value="BAR/IMD domain-like"/>
    <property type="match status" value="1"/>
</dbReference>
<dbReference type="InterPro" id="IPR001060">
    <property type="entry name" value="FCH_dom"/>
</dbReference>
<dbReference type="InterPro" id="IPR028565">
    <property type="entry name" value="MHD"/>
</dbReference>
<dbReference type="Pfam" id="PF10291">
    <property type="entry name" value="muHD"/>
    <property type="match status" value="1"/>
</dbReference>
<dbReference type="GO" id="GO:0005886">
    <property type="term" value="C:plasma membrane"/>
    <property type="evidence" value="ECO:0007669"/>
    <property type="project" value="TreeGrafter"/>
</dbReference>
<gene>
    <name evidence="5" type="ORF">PSFLO_02177</name>
</gene>
<evidence type="ECO:0000256" key="3">
    <source>
        <dbReference type="SAM" id="MobiDB-lite"/>
    </source>
</evidence>
<dbReference type="InterPro" id="IPR027267">
    <property type="entry name" value="AH/BAR_dom_sf"/>
</dbReference>
<reference evidence="5 6" key="1">
    <citation type="submission" date="2018-03" db="EMBL/GenBank/DDBJ databases">
        <authorList>
            <person name="Guldener U."/>
        </authorList>
    </citation>
    <scope>NUCLEOTIDE SEQUENCE [LARGE SCALE GENOMIC DNA]</scope>
    <source>
        <strain evidence="5 6">DAOM196992</strain>
    </source>
</reference>
<dbReference type="SMART" id="SM00055">
    <property type="entry name" value="FCH"/>
    <property type="match status" value="1"/>
</dbReference>
<dbReference type="GO" id="GO:0030139">
    <property type="term" value="C:endocytic vesicle"/>
    <property type="evidence" value="ECO:0007669"/>
    <property type="project" value="TreeGrafter"/>
</dbReference>
<dbReference type="OrthoDB" id="1875751at2759"/>
<keyword evidence="2" id="KW-0175">Coiled coil</keyword>
<evidence type="ECO:0000259" key="4">
    <source>
        <dbReference type="PROSITE" id="PS51072"/>
    </source>
</evidence>
<feature type="compositionally biased region" description="Basic and acidic residues" evidence="3">
    <location>
        <begin position="515"/>
        <end position="527"/>
    </location>
</feature>
<dbReference type="Gene3D" id="1.20.1270.60">
    <property type="entry name" value="Arfaptin homology (AH) domain/BAR domain"/>
    <property type="match status" value="1"/>
</dbReference>
<keyword evidence="1" id="KW-0254">Endocytosis</keyword>
<dbReference type="GO" id="GO:0032153">
    <property type="term" value="C:cell division site"/>
    <property type="evidence" value="ECO:0007669"/>
    <property type="project" value="TreeGrafter"/>
</dbReference>
<organism evidence="5 6">
    <name type="scientific">Pseudozyma flocculosa</name>
    <dbReference type="NCBI Taxonomy" id="84751"/>
    <lineage>
        <taxon>Eukaryota</taxon>
        <taxon>Fungi</taxon>
        <taxon>Dikarya</taxon>
        <taxon>Basidiomycota</taxon>
        <taxon>Ustilaginomycotina</taxon>
        <taxon>Ustilaginomycetes</taxon>
        <taxon>Ustilaginales</taxon>
        <taxon>Ustilaginaceae</taxon>
        <taxon>Pseudozyma</taxon>
    </lineage>
</organism>
<dbReference type="EMBL" id="OOIP01000005">
    <property type="protein sequence ID" value="SPO36706.1"/>
    <property type="molecule type" value="Genomic_DNA"/>
</dbReference>
<name>A0A5C3EYH8_9BASI</name>
<feature type="coiled-coil region" evidence="2">
    <location>
        <begin position="127"/>
        <end position="161"/>
    </location>
</feature>
<evidence type="ECO:0000256" key="2">
    <source>
        <dbReference type="SAM" id="Coils"/>
    </source>
</evidence>
<dbReference type="Proteomes" id="UP000323386">
    <property type="component" value="Unassembled WGS sequence"/>
</dbReference>
<feature type="compositionally biased region" description="Polar residues" evidence="3">
    <location>
        <begin position="314"/>
        <end position="331"/>
    </location>
</feature>
<feature type="region of interest" description="Disordered" evidence="3">
    <location>
        <begin position="480"/>
        <end position="565"/>
    </location>
</feature>
<sequence length="916" mass="96431">MAGANPGANFAPNAYAMALVSGKPRDSLNAIQQRLKKAKIFNDELADYFAARRELEEAYLKQLQKIAKKNFLSDPSSIAPGYVPVYERLIHELSEVADIHGELERRIAQECETVLRDASNAGEWSRLREHDDSLGNTIRELNSLEAQLAKDQKKVEAASAKKAGQAQTKVQETERAIAQTIDIWETEAPFAFESYQRVDAQRLELLKEVVAKFETAQSDAAQRQMQLSERTMQECLNFDAQADMQEFILQNSSTGGSGYRNGRTTGGPVRRESVAGRSISSRTGVPPSMPSRTNGMEEFGASSASIHSGDRTAGTISESTPSKSGGSTLRSAFSRLGRRKDKDSSNTQSTYGSLSGDSRSRADSGSRPVTASASRPSQLGAVGEDSLDSAPEPAGSGLMAPMTPSTADAGRATPRVQPPPIQVTTAAPPEVDAEGFSIPPPDRKPWELGGAAALGAGAGAAAAAGAGAAGATSANGGRSLMDGDDSYEDQDTVGSVGLGSKVSNMNISNRPITESSDKDKAALERVRSTLLTSGPPQRRATTSRRDRRDVRNTTYMPGSMGVGADDARMSQFGGGATAASPGTMTPTSPFGGQSAFVGQPGLGDHRTQSMASMASTNPFENSSTAAAVRASLTERVNVIFAGRDVSKVMVVGELSISVRDISPSSKPLHLRLDAFEQLDKAAPNPAFLQPVADKPGEYLLDVKSLFEHGASSGLPGSGGQAVVLKYQVHVSETRKAEFVPLSVHSQWRCEAHQTSFLLSYSANPSSRLVTGAGAGAGSASGGGGGSEAAMLQDLQFAVQVQPSTVTGVMTKPTGTWSAESRTMFWKLTEGVSLPAAQEVAPTTHKLLARFQIDATSGGITAPQPVFVKWKLVGRTLSTLGVRVLDVPGTSGSSAEGALRIDEVVRQTVSGKYISGP</sequence>
<feature type="compositionally biased region" description="Polar residues" evidence="3">
    <location>
        <begin position="501"/>
        <end position="514"/>
    </location>
</feature>